<dbReference type="SUPFAM" id="SSF53448">
    <property type="entry name" value="Nucleotide-diphospho-sugar transferases"/>
    <property type="match status" value="1"/>
</dbReference>
<evidence type="ECO:0000256" key="4">
    <source>
        <dbReference type="ARBA" id="ARBA00022679"/>
    </source>
</evidence>
<accession>A0A7X2ZTI9</accession>
<organism evidence="7 8">
    <name type="scientific">Zobellia amurskyensis</name>
    <dbReference type="NCBI Taxonomy" id="248905"/>
    <lineage>
        <taxon>Bacteria</taxon>
        <taxon>Pseudomonadati</taxon>
        <taxon>Bacteroidota</taxon>
        <taxon>Flavobacteriia</taxon>
        <taxon>Flavobacteriales</taxon>
        <taxon>Flavobacteriaceae</taxon>
        <taxon>Zobellia</taxon>
    </lineage>
</organism>
<comment type="subcellular location">
    <subcellularLocation>
        <location evidence="1">Cell membrane</location>
    </subcellularLocation>
</comment>
<dbReference type="PANTHER" id="PTHR43646:SF2">
    <property type="entry name" value="GLYCOSYLTRANSFERASE 2-LIKE DOMAIN-CONTAINING PROTEIN"/>
    <property type="match status" value="1"/>
</dbReference>
<dbReference type="Gene3D" id="3.90.550.10">
    <property type="entry name" value="Spore Coat Polysaccharide Biosynthesis Protein SpsA, Chain A"/>
    <property type="match status" value="1"/>
</dbReference>
<sequence>MISIVIPAHNERHNLSKLLPTLHLDKSEGIVVLSCDSIDNSESLETPTNIKFVRCKEKGRAVQMNTGASVALGDVLVFLHADVKPPTSFLHDIENAFDEGYEAGFFSYRFDKNSFWLNINASFTAKDGIFTGGGDQCLFIKKSTFENLGKFNEEQALMEDFEFFKRMKKNKIPYKIINNDLIVSARKYESNSYLRVNLTNLLLVVLFKMGLSSEKLKSIHNKLLRMPYQHNA</sequence>
<evidence type="ECO:0000313" key="8">
    <source>
        <dbReference type="Proteomes" id="UP000540519"/>
    </source>
</evidence>
<keyword evidence="5" id="KW-0472">Membrane</keyword>
<dbReference type="AlphaFoldDB" id="A0A7X2ZTI9"/>
<dbReference type="NCBIfam" id="TIGR04283">
    <property type="entry name" value="glyco_like_mftF"/>
    <property type="match status" value="1"/>
</dbReference>
<dbReference type="InterPro" id="IPR029044">
    <property type="entry name" value="Nucleotide-diphossugar_trans"/>
</dbReference>
<dbReference type="Proteomes" id="UP000540519">
    <property type="component" value="Unassembled WGS sequence"/>
</dbReference>
<evidence type="ECO:0000313" key="7">
    <source>
        <dbReference type="EMBL" id="MUH36120.1"/>
    </source>
</evidence>
<dbReference type="EMBL" id="RCNR01000014">
    <property type="protein sequence ID" value="MUH36120.1"/>
    <property type="molecule type" value="Genomic_DNA"/>
</dbReference>
<dbReference type="GO" id="GO:0016757">
    <property type="term" value="F:glycosyltransferase activity"/>
    <property type="evidence" value="ECO:0007669"/>
    <property type="project" value="UniProtKB-KW"/>
</dbReference>
<keyword evidence="3" id="KW-0328">Glycosyltransferase</keyword>
<gene>
    <name evidence="7" type="ORF">D9O36_09725</name>
</gene>
<dbReference type="PANTHER" id="PTHR43646">
    <property type="entry name" value="GLYCOSYLTRANSFERASE"/>
    <property type="match status" value="1"/>
</dbReference>
<name>A0A7X2ZTI9_9FLAO</name>
<keyword evidence="2" id="KW-1003">Cell membrane</keyword>
<evidence type="ECO:0000256" key="5">
    <source>
        <dbReference type="ARBA" id="ARBA00023136"/>
    </source>
</evidence>
<evidence type="ECO:0000256" key="3">
    <source>
        <dbReference type="ARBA" id="ARBA00022676"/>
    </source>
</evidence>
<reference evidence="7 8" key="1">
    <citation type="journal article" date="2019" name="Mar. Drugs">
        <title>Comparative Genomics and CAZyme Genome Repertoires of Marine Zobellia amurskyensis KMM 3526(T) and Zobellia laminariae KMM 3676(T).</title>
        <authorList>
            <person name="Chernysheva N."/>
            <person name="Bystritskaya E."/>
            <person name="Stenkova A."/>
            <person name="Golovkin I."/>
            <person name="Nedashkovskaya O."/>
            <person name="Isaeva M."/>
        </authorList>
    </citation>
    <scope>NUCLEOTIDE SEQUENCE [LARGE SCALE GENOMIC DNA]</scope>
    <source>
        <strain evidence="7 8">KMM 3526</strain>
    </source>
</reference>
<keyword evidence="4 7" id="KW-0808">Transferase</keyword>
<protein>
    <submittedName>
        <fullName evidence="7">Glycosyltransferase</fullName>
    </submittedName>
</protein>
<proteinExistence type="predicted"/>
<dbReference type="Pfam" id="PF00535">
    <property type="entry name" value="Glycos_transf_2"/>
    <property type="match status" value="1"/>
</dbReference>
<dbReference type="OrthoDB" id="9810303at2"/>
<keyword evidence="8" id="KW-1185">Reference proteome</keyword>
<dbReference type="GO" id="GO:0005886">
    <property type="term" value="C:plasma membrane"/>
    <property type="evidence" value="ECO:0007669"/>
    <property type="project" value="UniProtKB-SubCell"/>
</dbReference>
<evidence type="ECO:0000256" key="2">
    <source>
        <dbReference type="ARBA" id="ARBA00022475"/>
    </source>
</evidence>
<feature type="domain" description="Glycosyltransferase 2-like" evidence="6">
    <location>
        <begin position="3"/>
        <end position="117"/>
    </location>
</feature>
<evidence type="ECO:0000256" key="1">
    <source>
        <dbReference type="ARBA" id="ARBA00004236"/>
    </source>
</evidence>
<dbReference type="InterPro" id="IPR026461">
    <property type="entry name" value="Trfase_2_rSAM/seldom_assoc"/>
</dbReference>
<evidence type="ECO:0000259" key="6">
    <source>
        <dbReference type="Pfam" id="PF00535"/>
    </source>
</evidence>
<comment type="caution">
    <text evidence="7">The sequence shown here is derived from an EMBL/GenBank/DDBJ whole genome shotgun (WGS) entry which is preliminary data.</text>
</comment>
<dbReference type="InterPro" id="IPR001173">
    <property type="entry name" value="Glyco_trans_2-like"/>
</dbReference>